<evidence type="ECO:0000313" key="2">
    <source>
        <dbReference type="EMBL" id="KDP46079.1"/>
    </source>
</evidence>
<accession>A0A067LNM6</accession>
<keyword evidence="3" id="KW-1185">Reference proteome</keyword>
<gene>
    <name evidence="2" type="ORF">JCGZ_06590</name>
</gene>
<organism evidence="2 3">
    <name type="scientific">Jatropha curcas</name>
    <name type="common">Barbados nut</name>
    <dbReference type="NCBI Taxonomy" id="180498"/>
    <lineage>
        <taxon>Eukaryota</taxon>
        <taxon>Viridiplantae</taxon>
        <taxon>Streptophyta</taxon>
        <taxon>Embryophyta</taxon>
        <taxon>Tracheophyta</taxon>
        <taxon>Spermatophyta</taxon>
        <taxon>Magnoliopsida</taxon>
        <taxon>eudicotyledons</taxon>
        <taxon>Gunneridae</taxon>
        <taxon>Pentapetalae</taxon>
        <taxon>rosids</taxon>
        <taxon>fabids</taxon>
        <taxon>Malpighiales</taxon>
        <taxon>Euphorbiaceae</taxon>
        <taxon>Crotonoideae</taxon>
        <taxon>Jatropheae</taxon>
        <taxon>Jatropha</taxon>
    </lineage>
</organism>
<proteinExistence type="predicted"/>
<evidence type="ECO:0000256" key="1">
    <source>
        <dbReference type="SAM" id="MobiDB-lite"/>
    </source>
</evidence>
<dbReference type="AlphaFoldDB" id="A0A067LNM6"/>
<reference evidence="2 3" key="1">
    <citation type="journal article" date="2014" name="PLoS ONE">
        <title>Global Analysis of Gene Expression Profiles in Physic Nut (Jatropha curcas L.) Seedlings Exposed to Salt Stress.</title>
        <authorList>
            <person name="Zhang L."/>
            <person name="Zhang C."/>
            <person name="Wu P."/>
            <person name="Chen Y."/>
            <person name="Li M."/>
            <person name="Jiang H."/>
            <person name="Wu G."/>
        </authorList>
    </citation>
    <scope>NUCLEOTIDE SEQUENCE [LARGE SCALE GENOMIC DNA]</scope>
    <source>
        <strain evidence="3">cv. GZQX0401</strain>
        <tissue evidence="2">Young leaves</tissue>
    </source>
</reference>
<dbReference type="EMBL" id="KK914220">
    <property type="protein sequence ID" value="KDP46079.1"/>
    <property type="molecule type" value="Genomic_DNA"/>
</dbReference>
<name>A0A067LNM6_JATCU</name>
<sequence length="173" mass="20121">MYQSKIEFDFRDPREEEIILPLGVSLETRRTAAVAAVHGGRKNHPCPEICNDHTIQLNFSSGVRFWHQLLVISPPSGRIEPDSSLCHHSWWISPFFIRRLIQRRKEVHTKEMRRSTLLLQVAATANGVGCRYRATVSSSRDLHRFWPPFCKTTPPTNSSRQEDEERRSNCWKP</sequence>
<feature type="region of interest" description="Disordered" evidence="1">
    <location>
        <begin position="154"/>
        <end position="173"/>
    </location>
</feature>
<protein>
    <submittedName>
        <fullName evidence="2">Uncharacterized protein</fullName>
    </submittedName>
</protein>
<feature type="compositionally biased region" description="Basic and acidic residues" evidence="1">
    <location>
        <begin position="160"/>
        <end position="173"/>
    </location>
</feature>
<dbReference type="Proteomes" id="UP000027138">
    <property type="component" value="Unassembled WGS sequence"/>
</dbReference>
<evidence type="ECO:0000313" key="3">
    <source>
        <dbReference type="Proteomes" id="UP000027138"/>
    </source>
</evidence>